<evidence type="ECO:0000313" key="1">
    <source>
        <dbReference type="EMBL" id="KAK3589859.1"/>
    </source>
</evidence>
<dbReference type="EMBL" id="JAEAOA010000985">
    <property type="protein sequence ID" value="KAK3589859.1"/>
    <property type="molecule type" value="Genomic_DNA"/>
</dbReference>
<reference evidence="1" key="3">
    <citation type="submission" date="2023-05" db="EMBL/GenBank/DDBJ databases">
        <authorList>
            <person name="Smith C.H."/>
        </authorList>
    </citation>
    <scope>NUCLEOTIDE SEQUENCE</scope>
    <source>
        <strain evidence="1">CHS0354</strain>
        <tissue evidence="1">Mantle</tissue>
    </source>
</reference>
<organism evidence="1 2">
    <name type="scientific">Potamilus streckersoni</name>
    <dbReference type="NCBI Taxonomy" id="2493646"/>
    <lineage>
        <taxon>Eukaryota</taxon>
        <taxon>Metazoa</taxon>
        <taxon>Spiralia</taxon>
        <taxon>Lophotrochozoa</taxon>
        <taxon>Mollusca</taxon>
        <taxon>Bivalvia</taxon>
        <taxon>Autobranchia</taxon>
        <taxon>Heteroconchia</taxon>
        <taxon>Palaeoheterodonta</taxon>
        <taxon>Unionida</taxon>
        <taxon>Unionoidea</taxon>
        <taxon>Unionidae</taxon>
        <taxon>Ambleminae</taxon>
        <taxon>Lampsilini</taxon>
        <taxon>Potamilus</taxon>
    </lineage>
</organism>
<proteinExistence type="predicted"/>
<reference evidence="1" key="1">
    <citation type="journal article" date="2021" name="Genome Biol. Evol.">
        <title>A High-Quality Reference Genome for a Parasitic Bivalve with Doubly Uniparental Inheritance (Bivalvia: Unionida).</title>
        <authorList>
            <person name="Smith C.H."/>
        </authorList>
    </citation>
    <scope>NUCLEOTIDE SEQUENCE</scope>
    <source>
        <strain evidence="1">CHS0354</strain>
    </source>
</reference>
<evidence type="ECO:0000313" key="2">
    <source>
        <dbReference type="Proteomes" id="UP001195483"/>
    </source>
</evidence>
<comment type="caution">
    <text evidence="1">The sequence shown here is derived from an EMBL/GenBank/DDBJ whole genome shotgun (WGS) entry which is preliminary data.</text>
</comment>
<dbReference type="AlphaFoldDB" id="A0AAE0VTS9"/>
<reference evidence="1" key="2">
    <citation type="journal article" date="2021" name="Genome Biol. Evol.">
        <title>Developing a high-quality reference genome for a parasitic bivalve with doubly uniparental inheritance (Bivalvia: Unionida).</title>
        <authorList>
            <person name="Smith C.H."/>
        </authorList>
    </citation>
    <scope>NUCLEOTIDE SEQUENCE</scope>
    <source>
        <strain evidence="1">CHS0354</strain>
        <tissue evidence="1">Mantle</tissue>
    </source>
</reference>
<protein>
    <submittedName>
        <fullName evidence="1">Uncharacterized protein</fullName>
    </submittedName>
</protein>
<dbReference type="Proteomes" id="UP001195483">
    <property type="component" value="Unassembled WGS sequence"/>
</dbReference>
<accession>A0AAE0VTS9</accession>
<gene>
    <name evidence="1" type="ORF">CHS0354_015880</name>
</gene>
<name>A0AAE0VTS9_9BIVA</name>
<keyword evidence="2" id="KW-1185">Reference proteome</keyword>
<sequence length="91" mass="10415">MRASPFSDTHVTYPVQPTGCQRMASPATMTKMLQVERYRFVLVPTRRPNRLIKKPSDTKILSTERKTLGQFQTMAAYAAARMSPYISRFNS</sequence>